<keyword evidence="9" id="KW-0444">Lipid biosynthesis</keyword>
<reference evidence="22" key="1">
    <citation type="submission" date="2017-04" db="EMBL/GenBank/DDBJ databases">
        <authorList>
            <person name="Varghese N."/>
            <person name="Submissions S."/>
        </authorList>
    </citation>
    <scope>NUCLEOTIDE SEQUENCE [LARGE SCALE GENOMIC DNA]</scope>
    <source>
        <strain evidence="22">VKM Ac-2510</strain>
    </source>
</reference>
<evidence type="ECO:0000313" key="22">
    <source>
        <dbReference type="Proteomes" id="UP000193244"/>
    </source>
</evidence>
<dbReference type="PROSITE" id="PS01315">
    <property type="entry name" value="CDS"/>
    <property type="match status" value="1"/>
</dbReference>
<keyword evidence="8" id="KW-1003">Cell membrane</keyword>
<comment type="pathway">
    <text evidence="4">Lipid metabolism.</text>
</comment>
<evidence type="ECO:0000256" key="4">
    <source>
        <dbReference type="ARBA" id="ARBA00005189"/>
    </source>
</evidence>
<feature type="transmembrane region" description="Helical" evidence="20">
    <location>
        <begin position="254"/>
        <end position="273"/>
    </location>
</feature>
<evidence type="ECO:0000256" key="18">
    <source>
        <dbReference type="RuleBase" id="RU003938"/>
    </source>
</evidence>
<evidence type="ECO:0000256" key="1">
    <source>
        <dbReference type="ARBA" id="ARBA00001698"/>
    </source>
</evidence>
<feature type="transmembrane region" description="Helical" evidence="20">
    <location>
        <begin position="160"/>
        <end position="183"/>
    </location>
</feature>
<dbReference type="EMBL" id="FXAY01000001">
    <property type="protein sequence ID" value="SMG07757.1"/>
    <property type="molecule type" value="Genomic_DNA"/>
</dbReference>
<evidence type="ECO:0000256" key="10">
    <source>
        <dbReference type="ARBA" id="ARBA00022679"/>
    </source>
</evidence>
<dbReference type="UniPathway" id="UPA00557">
    <property type="reaction ID" value="UER00614"/>
</dbReference>
<evidence type="ECO:0000313" key="21">
    <source>
        <dbReference type="EMBL" id="SMG07757.1"/>
    </source>
</evidence>
<keyword evidence="13 20" id="KW-1133">Transmembrane helix</keyword>
<evidence type="ECO:0000256" key="9">
    <source>
        <dbReference type="ARBA" id="ARBA00022516"/>
    </source>
</evidence>
<dbReference type="GO" id="GO:0004605">
    <property type="term" value="F:phosphatidate cytidylyltransferase activity"/>
    <property type="evidence" value="ECO:0007669"/>
    <property type="project" value="UniProtKB-EC"/>
</dbReference>
<dbReference type="PANTHER" id="PTHR46382">
    <property type="entry name" value="PHOSPHATIDATE CYTIDYLYLTRANSFERASE"/>
    <property type="match status" value="1"/>
</dbReference>
<keyword evidence="14" id="KW-0443">Lipid metabolism</keyword>
<keyword evidence="22" id="KW-1185">Reference proteome</keyword>
<keyword evidence="16" id="KW-0594">Phospholipid biosynthesis</keyword>
<proteinExistence type="inferred from homology"/>
<evidence type="ECO:0000256" key="16">
    <source>
        <dbReference type="ARBA" id="ARBA00023209"/>
    </source>
</evidence>
<feature type="transmembrane region" description="Helical" evidence="20">
    <location>
        <begin position="128"/>
        <end position="148"/>
    </location>
</feature>
<accession>A0A1X7I0C2</accession>
<dbReference type="EC" id="2.7.7.41" evidence="6 18"/>
<feature type="region of interest" description="Disordered" evidence="19">
    <location>
        <begin position="1"/>
        <end position="23"/>
    </location>
</feature>
<evidence type="ECO:0000256" key="2">
    <source>
        <dbReference type="ARBA" id="ARBA00004651"/>
    </source>
</evidence>
<comment type="catalytic activity">
    <reaction evidence="1 18">
        <text>a 1,2-diacyl-sn-glycero-3-phosphate + CTP + H(+) = a CDP-1,2-diacyl-sn-glycerol + diphosphate</text>
        <dbReference type="Rhea" id="RHEA:16229"/>
        <dbReference type="ChEBI" id="CHEBI:15378"/>
        <dbReference type="ChEBI" id="CHEBI:33019"/>
        <dbReference type="ChEBI" id="CHEBI:37563"/>
        <dbReference type="ChEBI" id="CHEBI:58332"/>
        <dbReference type="ChEBI" id="CHEBI:58608"/>
        <dbReference type="EC" id="2.7.7.41"/>
    </reaction>
</comment>
<dbReference type="InterPro" id="IPR000374">
    <property type="entry name" value="PC_trans"/>
</dbReference>
<dbReference type="GO" id="GO:0005886">
    <property type="term" value="C:plasma membrane"/>
    <property type="evidence" value="ECO:0007669"/>
    <property type="project" value="UniProtKB-SubCell"/>
</dbReference>
<keyword evidence="17" id="KW-1208">Phospholipid metabolism</keyword>
<evidence type="ECO:0000256" key="11">
    <source>
        <dbReference type="ARBA" id="ARBA00022692"/>
    </source>
</evidence>
<keyword evidence="12 18" id="KW-0548">Nucleotidyltransferase</keyword>
<feature type="transmembrane region" description="Helical" evidence="20">
    <location>
        <begin position="77"/>
        <end position="96"/>
    </location>
</feature>
<evidence type="ECO:0000256" key="19">
    <source>
        <dbReference type="SAM" id="MobiDB-lite"/>
    </source>
</evidence>
<dbReference type="RefSeq" id="WP_228515255.1">
    <property type="nucleotide sequence ID" value="NZ_FXAY01000001.1"/>
</dbReference>
<evidence type="ECO:0000256" key="20">
    <source>
        <dbReference type="SAM" id="Phobius"/>
    </source>
</evidence>
<protein>
    <recommendedName>
        <fullName evidence="7 18">Phosphatidate cytidylyltransferase</fullName>
        <ecNumber evidence="6 18">2.7.7.41</ecNumber>
    </recommendedName>
</protein>
<feature type="transmembrane region" description="Helical" evidence="20">
    <location>
        <begin position="103"/>
        <end position="122"/>
    </location>
</feature>
<evidence type="ECO:0000256" key="5">
    <source>
        <dbReference type="ARBA" id="ARBA00010185"/>
    </source>
</evidence>
<dbReference type="PANTHER" id="PTHR46382:SF1">
    <property type="entry name" value="PHOSPHATIDATE CYTIDYLYLTRANSFERASE"/>
    <property type="match status" value="1"/>
</dbReference>
<comment type="pathway">
    <text evidence="3 18">Phospholipid metabolism; CDP-diacylglycerol biosynthesis; CDP-diacylglycerol from sn-glycerol 3-phosphate: step 3/3.</text>
</comment>
<dbReference type="Pfam" id="PF01148">
    <property type="entry name" value="CTP_transf_1"/>
    <property type="match status" value="1"/>
</dbReference>
<dbReference type="STRING" id="150121.SAMN06296010_0074"/>
<evidence type="ECO:0000256" key="13">
    <source>
        <dbReference type="ARBA" id="ARBA00022989"/>
    </source>
</evidence>
<feature type="transmembrane region" description="Helical" evidence="20">
    <location>
        <begin position="189"/>
        <end position="209"/>
    </location>
</feature>
<evidence type="ECO:0000256" key="14">
    <source>
        <dbReference type="ARBA" id="ARBA00023098"/>
    </source>
</evidence>
<dbReference type="Proteomes" id="UP000193244">
    <property type="component" value="Unassembled WGS sequence"/>
</dbReference>
<feature type="transmembrane region" description="Helical" evidence="20">
    <location>
        <begin position="230"/>
        <end position="248"/>
    </location>
</feature>
<evidence type="ECO:0000256" key="12">
    <source>
        <dbReference type="ARBA" id="ARBA00022695"/>
    </source>
</evidence>
<feature type="transmembrane region" description="Helical" evidence="20">
    <location>
        <begin position="52"/>
        <end position="71"/>
    </location>
</feature>
<dbReference type="GO" id="GO:0016024">
    <property type="term" value="P:CDP-diacylglycerol biosynthetic process"/>
    <property type="evidence" value="ECO:0007669"/>
    <property type="project" value="UniProtKB-UniPathway"/>
</dbReference>
<name>A0A1X7I0C2_9MICO</name>
<dbReference type="AlphaFoldDB" id="A0A1X7I0C2"/>
<evidence type="ECO:0000256" key="8">
    <source>
        <dbReference type="ARBA" id="ARBA00022475"/>
    </source>
</evidence>
<organism evidence="21 22">
    <name type="scientific">Agreia pratensis</name>
    <dbReference type="NCBI Taxonomy" id="150121"/>
    <lineage>
        <taxon>Bacteria</taxon>
        <taxon>Bacillati</taxon>
        <taxon>Actinomycetota</taxon>
        <taxon>Actinomycetes</taxon>
        <taxon>Micrococcales</taxon>
        <taxon>Microbacteriaceae</taxon>
        <taxon>Agreia</taxon>
    </lineage>
</organism>
<keyword evidence="15 20" id="KW-0472">Membrane</keyword>
<evidence type="ECO:0000256" key="15">
    <source>
        <dbReference type="ARBA" id="ARBA00023136"/>
    </source>
</evidence>
<keyword evidence="10 18" id="KW-0808">Transferase</keyword>
<evidence type="ECO:0000256" key="3">
    <source>
        <dbReference type="ARBA" id="ARBA00005119"/>
    </source>
</evidence>
<sequence length="319" mass="34719">MTNDPDTPASEADPARKHPGMTRAEFEAKVRERRDQFDRANDKITARSGRNLVSAIGIGLALGLVMVFSLLFIKDIFVVFATVLVAFTVFELATALRHAGRDVPRIPSVLAAVVVVPVSFYFGEEWQWIAMIGGVLLVVLWRLAELAVPRHRASLRSVALDMSGGVFIQVYVTFLGSIAALLLRNDGGQWWVMSFLIVVVSVDVGAYATGLNFGKHPMAPTVSPKKTWEGFAGSWIFGVASSVLLSIFLLDRPWWFGLILGTVLVLSATAGDLSESLLKRDLGIKDMSTWLPGHGGFLDRLDSILPSAAAAYVLFIIST</sequence>
<comment type="subcellular location">
    <subcellularLocation>
        <location evidence="2">Cell membrane</location>
        <topology evidence="2">Multi-pass membrane protein</topology>
    </subcellularLocation>
</comment>
<gene>
    <name evidence="21" type="ORF">SAMN06296010_0074</name>
</gene>
<evidence type="ECO:0000256" key="7">
    <source>
        <dbReference type="ARBA" id="ARBA00019373"/>
    </source>
</evidence>
<evidence type="ECO:0000256" key="6">
    <source>
        <dbReference type="ARBA" id="ARBA00012487"/>
    </source>
</evidence>
<evidence type="ECO:0000256" key="17">
    <source>
        <dbReference type="ARBA" id="ARBA00023264"/>
    </source>
</evidence>
<comment type="similarity">
    <text evidence="5 18">Belongs to the CDS family.</text>
</comment>
<keyword evidence="11 18" id="KW-0812">Transmembrane</keyword>